<gene>
    <name evidence="2" type="ORF">H9634_05210</name>
</gene>
<comment type="caution">
    <text evidence="2">The sequence shown here is derived from an EMBL/GenBank/DDBJ whole genome shotgun (WGS) entry which is preliminary data.</text>
</comment>
<protein>
    <submittedName>
        <fullName evidence="2">DUF4192 family protein</fullName>
    </submittedName>
</protein>
<keyword evidence="3" id="KW-1185">Reference proteome</keyword>
<dbReference type="EMBL" id="JACSPY010000003">
    <property type="protein sequence ID" value="MBD8020179.1"/>
    <property type="molecule type" value="Genomic_DNA"/>
</dbReference>
<evidence type="ECO:0000313" key="2">
    <source>
        <dbReference type="EMBL" id="MBD8020179.1"/>
    </source>
</evidence>
<feature type="region of interest" description="Disordered" evidence="1">
    <location>
        <begin position="450"/>
        <end position="495"/>
    </location>
</feature>
<accession>A0ABR8WSY0</accession>
<dbReference type="Proteomes" id="UP000651517">
    <property type="component" value="Unassembled WGS sequence"/>
</dbReference>
<evidence type="ECO:0000313" key="3">
    <source>
        <dbReference type="Proteomes" id="UP000651517"/>
    </source>
</evidence>
<feature type="compositionally biased region" description="Low complexity" evidence="1">
    <location>
        <begin position="474"/>
        <end position="483"/>
    </location>
</feature>
<dbReference type="RefSeq" id="WP_191725681.1">
    <property type="nucleotide sequence ID" value="NZ_JACSPY010000003.1"/>
</dbReference>
<name>A0ABR8WSY0_9MICO</name>
<proteinExistence type="predicted"/>
<sequence length="495" mass="53791">MRLTVDRRALLHASRALLHASWALLHASWARLVGAGVHSLPLSTAGTRPGARNGGTAHSEGMNAAPEHLAPELISAVPHLLTYQPTESLVLVSYDRDGGHISFGPTLRIDFGFEAVAAATETDLLEPVCALARVSAAQYVIPVLFSADMDEAVRARWAEDPLDDAFDHYAVPLELIREALECTGFTAHSAWWVSQAGYGSFSAGRRSGTVCELERTQSFRQLSRANGDPFASFSAATALPECDLALESVITGTRGAAHERDELFEAWLAEVLRYAELIESGEQHSLNALPAPDPKAVLGFEALCQEKWGRDAVLMLVSFEHSAFLPEDMRRMEPGEFAAYAEAVAPLAEATAELPGLSSRRPNARASAYGILLLKMMATYVRMEHLPAVLSMIAWMEWSIGRASFALCFARNALTIDSTCTLARLVSRAVMTPTLPLWAQEPVREPVMGDEAPALRSGSAPVAALPSRREPELQELPFEPQELSFDRNDPPVLEG</sequence>
<dbReference type="Pfam" id="PF13830">
    <property type="entry name" value="DUF4192"/>
    <property type="match status" value="1"/>
</dbReference>
<reference evidence="2 3" key="1">
    <citation type="submission" date="2020-08" db="EMBL/GenBank/DDBJ databases">
        <title>A Genomic Blueprint of the Chicken Gut Microbiome.</title>
        <authorList>
            <person name="Gilroy R."/>
            <person name="Ravi A."/>
            <person name="Getino M."/>
            <person name="Pursley I."/>
            <person name="Horton D.L."/>
            <person name="Alikhan N.-F."/>
            <person name="Baker D."/>
            <person name="Gharbi K."/>
            <person name="Hall N."/>
            <person name="Watson M."/>
            <person name="Adriaenssens E.M."/>
            <person name="Foster-Nyarko E."/>
            <person name="Jarju S."/>
            <person name="Secka A."/>
            <person name="Antonio M."/>
            <person name="Oren A."/>
            <person name="Chaudhuri R."/>
            <person name="La Ragione R.M."/>
            <person name="Hildebrand F."/>
            <person name="Pallen M.J."/>
        </authorList>
    </citation>
    <scope>NUCLEOTIDE SEQUENCE [LARGE SCALE GENOMIC DNA]</scope>
    <source>
        <strain evidence="2 3">Re57</strain>
    </source>
</reference>
<dbReference type="InterPro" id="IPR025447">
    <property type="entry name" value="DUF4192"/>
</dbReference>
<evidence type="ECO:0000256" key="1">
    <source>
        <dbReference type="SAM" id="MobiDB-lite"/>
    </source>
</evidence>
<organism evidence="2 3">
    <name type="scientific">Brevibacterium gallinarum</name>
    <dbReference type="NCBI Taxonomy" id="2762220"/>
    <lineage>
        <taxon>Bacteria</taxon>
        <taxon>Bacillati</taxon>
        <taxon>Actinomycetota</taxon>
        <taxon>Actinomycetes</taxon>
        <taxon>Micrococcales</taxon>
        <taxon>Brevibacteriaceae</taxon>
        <taxon>Brevibacterium</taxon>
    </lineage>
</organism>